<dbReference type="InterPro" id="IPR050189">
    <property type="entry name" value="MFS_Efflux_Transporters"/>
</dbReference>
<keyword evidence="6" id="KW-1003">Cell membrane</keyword>
<reference evidence="12 13" key="1">
    <citation type="submission" date="2016-10" db="EMBL/GenBank/DDBJ databases">
        <title>Genome sequence of Planktotalea frisia SH6-1.</title>
        <authorList>
            <person name="Poehlein A."/>
            <person name="Bakenhus I."/>
            <person name="Voget S."/>
            <person name="Brinkhoff T."/>
            <person name="Simon M."/>
        </authorList>
    </citation>
    <scope>NUCLEOTIDE SEQUENCE [LARGE SCALE GENOMIC DNA]</scope>
    <source>
        <strain evidence="12 13">SH6-1</strain>
    </source>
</reference>
<comment type="similarity">
    <text evidence="4">Belongs to the major facilitator superfamily. TCR/Tet family.</text>
</comment>
<evidence type="ECO:0000256" key="10">
    <source>
        <dbReference type="RuleBase" id="RU365088"/>
    </source>
</evidence>
<dbReference type="OrthoDB" id="9800416at2"/>
<evidence type="ECO:0000256" key="9">
    <source>
        <dbReference type="ARBA" id="ARBA00023136"/>
    </source>
</evidence>
<dbReference type="InterPro" id="IPR005829">
    <property type="entry name" value="Sugar_transporter_CS"/>
</dbReference>
<evidence type="ECO:0000256" key="4">
    <source>
        <dbReference type="ARBA" id="ARBA00007520"/>
    </source>
</evidence>
<evidence type="ECO:0000256" key="2">
    <source>
        <dbReference type="ARBA" id="ARBA00004651"/>
    </source>
</evidence>
<dbReference type="AlphaFoldDB" id="A0A1L9NVD0"/>
<keyword evidence="13" id="KW-1185">Reference proteome</keyword>
<dbReference type="PRINTS" id="PR01035">
    <property type="entry name" value="TCRTETA"/>
</dbReference>
<dbReference type="EMBL" id="MLCB01000152">
    <property type="protein sequence ID" value="OJI93181.1"/>
    <property type="molecule type" value="Genomic_DNA"/>
</dbReference>
<evidence type="ECO:0000259" key="11">
    <source>
        <dbReference type="PROSITE" id="PS50850"/>
    </source>
</evidence>
<evidence type="ECO:0000256" key="8">
    <source>
        <dbReference type="ARBA" id="ARBA00022989"/>
    </source>
</evidence>
<comment type="function">
    <text evidence="1">Resistance to tetracycline by an active tetracycline efflux. This is an energy-dependent process that decreases the accumulation of the antibiotic in whole cells. This protein functions as a metal-tetracycline/H(+) antiporter.</text>
</comment>
<evidence type="ECO:0000256" key="3">
    <source>
        <dbReference type="ARBA" id="ARBA00006236"/>
    </source>
</evidence>
<dbReference type="SUPFAM" id="SSF103473">
    <property type="entry name" value="MFS general substrate transporter"/>
    <property type="match status" value="1"/>
</dbReference>
<dbReference type="InterPro" id="IPR036259">
    <property type="entry name" value="MFS_trans_sf"/>
</dbReference>
<feature type="transmembrane region" description="Helical" evidence="10">
    <location>
        <begin position="249"/>
        <end position="268"/>
    </location>
</feature>
<dbReference type="CDD" id="cd17320">
    <property type="entry name" value="MFS_MdfA_MDR_like"/>
    <property type="match status" value="1"/>
</dbReference>
<gene>
    <name evidence="12" type="primary">ydhC</name>
    <name evidence="12" type="ORF">PFRI_25790</name>
</gene>
<accession>A0A1L9NVD0</accession>
<feature type="transmembrane region" description="Helical" evidence="10">
    <location>
        <begin position="16"/>
        <end position="33"/>
    </location>
</feature>
<keyword evidence="10" id="KW-0997">Cell inner membrane</keyword>
<evidence type="ECO:0000313" key="12">
    <source>
        <dbReference type="EMBL" id="OJI93181.1"/>
    </source>
</evidence>
<keyword evidence="7 10" id="KW-0812">Transmembrane</keyword>
<dbReference type="Gene3D" id="1.20.1720.10">
    <property type="entry name" value="Multidrug resistance protein D"/>
    <property type="match status" value="1"/>
</dbReference>
<keyword evidence="8 10" id="KW-1133">Transmembrane helix</keyword>
<feature type="transmembrane region" description="Helical" evidence="10">
    <location>
        <begin position="338"/>
        <end position="365"/>
    </location>
</feature>
<evidence type="ECO:0000256" key="6">
    <source>
        <dbReference type="ARBA" id="ARBA00022475"/>
    </source>
</evidence>
<dbReference type="InterPro" id="IPR001958">
    <property type="entry name" value="Tet-R_TetA/multi-R_MdtG-like"/>
</dbReference>
<dbReference type="InterPro" id="IPR020846">
    <property type="entry name" value="MFS_dom"/>
</dbReference>
<feature type="transmembrane region" description="Helical" evidence="10">
    <location>
        <begin position="219"/>
        <end position="243"/>
    </location>
</feature>
<feature type="transmembrane region" description="Helical" evidence="10">
    <location>
        <begin position="80"/>
        <end position="98"/>
    </location>
</feature>
<comment type="caution">
    <text evidence="12">The sequence shown here is derived from an EMBL/GenBank/DDBJ whole genome shotgun (WGS) entry which is preliminary data.</text>
</comment>
<proteinExistence type="inferred from homology"/>
<protein>
    <recommendedName>
        <fullName evidence="10">Bcr/CflA family efflux transporter</fullName>
    </recommendedName>
</protein>
<dbReference type="PANTHER" id="PTHR43124:SF3">
    <property type="entry name" value="CHLORAMPHENICOL EFFLUX PUMP RV0191"/>
    <property type="match status" value="1"/>
</dbReference>
<dbReference type="PANTHER" id="PTHR43124">
    <property type="entry name" value="PURINE EFFLUX PUMP PBUE"/>
    <property type="match status" value="1"/>
</dbReference>
<keyword evidence="9 10" id="KW-0472">Membrane</keyword>
<dbReference type="GO" id="GO:0005886">
    <property type="term" value="C:plasma membrane"/>
    <property type="evidence" value="ECO:0007669"/>
    <property type="project" value="UniProtKB-SubCell"/>
</dbReference>
<evidence type="ECO:0000256" key="5">
    <source>
        <dbReference type="ARBA" id="ARBA00022448"/>
    </source>
</evidence>
<keyword evidence="5 10" id="KW-0813">Transport</keyword>
<evidence type="ECO:0000256" key="7">
    <source>
        <dbReference type="ARBA" id="ARBA00022692"/>
    </source>
</evidence>
<dbReference type="NCBIfam" id="TIGR00710">
    <property type="entry name" value="efflux_Bcr_CflA"/>
    <property type="match status" value="1"/>
</dbReference>
<evidence type="ECO:0000313" key="13">
    <source>
        <dbReference type="Proteomes" id="UP000184514"/>
    </source>
</evidence>
<feature type="transmembrane region" description="Helical" evidence="10">
    <location>
        <begin position="45"/>
        <end position="68"/>
    </location>
</feature>
<name>A0A1L9NVD0_9RHOB</name>
<feature type="transmembrane region" description="Helical" evidence="10">
    <location>
        <begin position="371"/>
        <end position="393"/>
    </location>
</feature>
<dbReference type="STRING" id="696762.PFRI_25790"/>
<dbReference type="InterPro" id="IPR011701">
    <property type="entry name" value="MFS"/>
</dbReference>
<dbReference type="Proteomes" id="UP000184514">
    <property type="component" value="Unassembled WGS sequence"/>
</dbReference>
<sequence>MSETRTQTVRTPPSRATLIMITAVSVLTLNLFLPSLPSMADDFQVSYGVMSFAIAGYLFLSAGLALILGPLADRFGRRPVLLVSFSIFALASAGAALTQDYTTFMMFRMLQAVCATGSTLSRAIVRDMYPPGKGTSVLGYIAMAMAVAPMVGPLVGGLLEETLGWRSVFWVFALLGLLSVVLVWVDLGETAKGRVKTAAEQIQGYKDVTRSAAFWTNTLVLGFSIAAFFVFLSGAPLVAAQVYGLSPSFVGFVMGTTAIGYFIGSYITGRIAETVPLGGMMIWGRWIGIIGPVVALIIVILGHDTAYIVFGLMGTVGVANGISLAAANTGAMSVRPDLAGSAAGLSGAIGTAMGAVFSAITGALLTEQNGVWLFCFLIMVACLGALIAAYPAAKTFEGIE</sequence>
<comment type="subcellular location">
    <subcellularLocation>
        <location evidence="10">Cell inner membrane</location>
        <topology evidence="10">Multi-pass membrane protein</topology>
    </subcellularLocation>
    <subcellularLocation>
        <location evidence="2">Cell membrane</location>
        <topology evidence="2">Multi-pass membrane protein</topology>
    </subcellularLocation>
</comment>
<feature type="transmembrane region" description="Helical" evidence="10">
    <location>
        <begin position="168"/>
        <end position="187"/>
    </location>
</feature>
<dbReference type="RefSeq" id="WP_072631117.1">
    <property type="nucleotide sequence ID" value="NZ_MLCB01000152.1"/>
</dbReference>
<dbReference type="PROSITE" id="PS00216">
    <property type="entry name" value="SUGAR_TRANSPORT_1"/>
    <property type="match status" value="1"/>
</dbReference>
<dbReference type="PROSITE" id="PS50850">
    <property type="entry name" value="MFS"/>
    <property type="match status" value="1"/>
</dbReference>
<feature type="transmembrane region" description="Helical" evidence="10">
    <location>
        <begin position="280"/>
        <end position="301"/>
    </location>
</feature>
<feature type="transmembrane region" description="Helical" evidence="10">
    <location>
        <begin position="307"/>
        <end position="326"/>
    </location>
</feature>
<evidence type="ECO:0000256" key="1">
    <source>
        <dbReference type="ARBA" id="ARBA00003279"/>
    </source>
</evidence>
<organism evidence="12 13">
    <name type="scientific">Planktotalea frisia</name>
    <dbReference type="NCBI Taxonomy" id="696762"/>
    <lineage>
        <taxon>Bacteria</taxon>
        <taxon>Pseudomonadati</taxon>
        <taxon>Pseudomonadota</taxon>
        <taxon>Alphaproteobacteria</taxon>
        <taxon>Rhodobacterales</taxon>
        <taxon>Paracoccaceae</taxon>
        <taxon>Planktotalea</taxon>
    </lineage>
</organism>
<dbReference type="GO" id="GO:0042910">
    <property type="term" value="F:xenobiotic transmembrane transporter activity"/>
    <property type="evidence" value="ECO:0007669"/>
    <property type="project" value="InterPro"/>
</dbReference>
<feature type="domain" description="Major facilitator superfamily (MFS) profile" evidence="11">
    <location>
        <begin position="14"/>
        <end position="396"/>
    </location>
</feature>
<dbReference type="InterPro" id="IPR004812">
    <property type="entry name" value="Efflux_drug-R_Bcr/CmlA"/>
</dbReference>
<dbReference type="Pfam" id="PF07690">
    <property type="entry name" value="MFS_1"/>
    <property type="match status" value="1"/>
</dbReference>
<comment type="caution">
    <text evidence="10">Lacks conserved residue(s) required for the propagation of feature annotation.</text>
</comment>
<comment type="similarity">
    <text evidence="3 10">Belongs to the major facilitator superfamily. Bcr/CmlA family.</text>
</comment>
<dbReference type="GO" id="GO:1990961">
    <property type="term" value="P:xenobiotic detoxification by transmembrane export across the plasma membrane"/>
    <property type="evidence" value="ECO:0007669"/>
    <property type="project" value="InterPro"/>
</dbReference>
<feature type="transmembrane region" description="Helical" evidence="10">
    <location>
        <begin position="137"/>
        <end position="156"/>
    </location>
</feature>